<dbReference type="Pfam" id="PF00532">
    <property type="entry name" value="Peripla_BP_1"/>
    <property type="match status" value="1"/>
</dbReference>
<dbReference type="RefSeq" id="WP_062280531.1">
    <property type="nucleotide sequence ID" value="NZ_DF968181.1"/>
</dbReference>
<keyword evidence="1" id="KW-0805">Transcription regulation</keyword>
<dbReference type="Pfam" id="PF01547">
    <property type="entry name" value="SBP_bac_1"/>
    <property type="match status" value="1"/>
</dbReference>
<evidence type="ECO:0000256" key="3">
    <source>
        <dbReference type="ARBA" id="ARBA00023163"/>
    </source>
</evidence>
<dbReference type="SUPFAM" id="SSF53822">
    <property type="entry name" value="Periplasmic binding protein-like I"/>
    <property type="match status" value="1"/>
</dbReference>
<dbReference type="Proteomes" id="UP000053370">
    <property type="component" value="Unassembled WGS sequence"/>
</dbReference>
<dbReference type="PROSITE" id="PS50932">
    <property type="entry name" value="HTH_LACI_2"/>
    <property type="match status" value="1"/>
</dbReference>
<organism evidence="5">
    <name type="scientific">Flexilinea flocculi</name>
    <dbReference type="NCBI Taxonomy" id="1678840"/>
    <lineage>
        <taxon>Bacteria</taxon>
        <taxon>Bacillati</taxon>
        <taxon>Chloroflexota</taxon>
        <taxon>Anaerolineae</taxon>
        <taxon>Anaerolineales</taxon>
        <taxon>Anaerolineaceae</taxon>
        <taxon>Flexilinea</taxon>
    </lineage>
</organism>
<dbReference type="PANTHER" id="PTHR30146:SF145">
    <property type="entry name" value="RIBOSE OPERON REPRESSOR"/>
    <property type="match status" value="1"/>
</dbReference>
<dbReference type="Pfam" id="PF00356">
    <property type="entry name" value="LacI"/>
    <property type="match status" value="1"/>
</dbReference>
<dbReference type="Gene3D" id="3.40.190.10">
    <property type="entry name" value="Periplasmic binding protein-like II"/>
    <property type="match status" value="2"/>
</dbReference>
<accession>A0A0S7BK31</accession>
<proteinExistence type="predicted"/>
<dbReference type="AlphaFoldDB" id="A0A0S7BK31"/>
<dbReference type="PANTHER" id="PTHR30146">
    <property type="entry name" value="LACI-RELATED TRANSCRIPTIONAL REPRESSOR"/>
    <property type="match status" value="1"/>
</dbReference>
<evidence type="ECO:0000256" key="2">
    <source>
        <dbReference type="ARBA" id="ARBA00023125"/>
    </source>
</evidence>
<sequence length="747" mass="85199">MSTIKEVAALAGVSIGTVSNYCTGARFVQPEKAKMIKDAIEKLDYKPNTYAKSLRSRNNQEIGVILPNIYDQYYSFILAGIERELRNSNYYVNLGLTDDVPETEIAILSSFLKKDIRGLIVVSCQTDAHFFEKPNNFITVFIDRKIIPNDINFVSSNPYETMIFLLSQLQEQGYTKIGLMAGPENFSCEKECSKAYYDFFAGKNIIPEEGLVHHIRSTKEESFRTAISFLQEKHPQVIISTSQNISTGIEQAASIIGISTEKDLLIISFSQERWNYHITFNGIINTMRPAHFIGKKAAKLLLNNLKSPLLFEKQQIILKDKIINRNLFENDSFSLSQKQYQNKVLKLLLLNSPNAHTIIQTRFDFSSKTGIDLDITLCEHEKLFDRLVKEETLRQYDILMYDNPWLDILVANHCLADITGFVQAKEFNKDIFLNKLPEKVGMLNNRYYGLPINFGPQLLLYRKDLFDNPLIQEQFEKKYQTKLRVPKTWFEFNVISSFFTRSQNSSSPVEFGTSVAAKNASVLLPELMPRIWAYGGEVFDTYGNVAVDTPEFIKGVTSFIETFSSTNPASLDDNVEKTVEDFYLGKSAMLVGFASFIADVNNHSKSKIIGKIGYDYIPGGISVLGCWGFGISARSNQVEEAFELIRWTCDPDLENYFTILNGQSVLKNVYTNDELVSHYPWLSIIDKIYPGNRQRKSVYRPNGSIVPITTVENLIYQHVFSILQQKCPIETAIKNLRKEIELLIHNE</sequence>
<dbReference type="InterPro" id="IPR000843">
    <property type="entry name" value="HTH_LacI"/>
</dbReference>
<evidence type="ECO:0000313" key="6">
    <source>
        <dbReference type="Proteomes" id="UP000053370"/>
    </source>
</evidence>
<dbReference type="CDD" id="cd01392">
    <property type="entry name" value="HTH_LacI"/>
    <property type="match status" value="1"/>
</dbReference>
<dbReference type="EMBL" id="DF968181">
    <property type="protein sequence ID" value="GAP40741.1"/>
    <property type="molecule type" value="Genomic_DNA"/>
</dbReference>
<dbReference type="InterPro" id="IPR010982">
    <property type="entry name" value="Lambda_DNA-bd_dom_sf"/>
</dbReference>
<evidence type="ECO:0000313" key="5">
    <source>
        <dbReference type="EMBL" id="GAP40741.1"/>
    </source>
</evidence>
<dbReference type="STRING" id="1678840.ATC1_13720"/>
<protein>
    <submittedName>
        <fullName evidence="5">Transcriptional regulator, LacI family</fullName>
    </submittedName>
</protein>
<evidence type="ECO:0000256" key="1">
    <source>
        <dbReference type="ARBA" id="ARBA00023015"/>
    </source>
</evidence>
<dbReference type="SMART" id="SM00354">
    <property type="entry name" value="HTH_LACI"/>
    <property type="match status" value="1"/>
</dbReference>
<feature type="domain" description="HTH lacI-type" evidence="4">
    <location>
        <begin position="2"/>
        <end position="56"/>
    </location>
</feature>
<dbReference type="Gene3D" id="1.10.260.40">
    <property type="entry name" value="lambda repressor-like DNA-binding domains"/>
    <property type="match status" value="1"/>
</dbReference>
<dbReference type="InterPro" id="IPR001761">
    <property type="entry name" value="Peripla_BP/Lac1_sug-bd_dom"/>
</dbReference>
<dbReference type="InterPro" id="IPR028082">
    <property type="entry name" value="Peripla_BP_I"/>
</dbReference>
<dbReference type="GO" id="GO:0003700">
    <property type="term" value="F:DNA-binding transcription factor activity"/>
    <property type="evidence" value="ECO:0007669"/>
    <property type="project" value="TreeGrafter"/>
</dbReference>
<evidence type="ECO:0000259" key="4">
    <source>
        <dbReference type="PROSITE" id="PS50932"/>
    </source>
</evidence>
<dbReference type="CDD" id="cd06267">
    <property type="entry name" value="PBP1_LacI_sugar_binding-like"/>
    <property type="match status" value="1"/>
</dbReference>
<dbReference type="GO" id="GO:0000976">
    <property type="term" value="F:transcription cis-regulatory region binding"/>
    <property type="evidence" value="ECO:0007669"/>
    <property type="project" value="TreeGrafter"/>
</dbReference>
<reference evidence="5" key="1">
    <citation type="journal article" date="2015" name="Genome Announc.">
        <title>Draft Genome Sequence of Anaerolineae Strain TC1, a Novel Isolate from a Methanogenic Wastewater Treatment System.</title>
        <authorList>
            <person name="Matsuura N."/>
            <person name="Tourlousse D.M."/>
            <person name="Sun L."/>
            <person name="Toyonaga M."/>
            <person name="Kuroda K."/>
            <person name="Ohashi A."/>
            <person name="Cruz R."/>
            <person name="Yamaguchi T."/>
            <person name="Sekiguchi Y."/>
        </authorList>
    </citation>
    <scope>NUCLEOTIDE SEQUENCE [LARGE SCALE GENOMIC DNA]</scope>
    <source>
        <strain evidence="5">TC1</strain>
    </source>
</reference>
<dbReference type="OrthoDB" id="9812682at2"/>
<dbReference type="InterPro" id="IPR006059">
    <property type="entry name" value="SBP"/>
</dbReference>
<dbReference type="SUPFAM" id="SSF53850">
    <property type="entry name" value="Periplasmic binding protein-like II"/>
    <property type="match status" value="1"/>
</dbReference>
<dbReference type="SUPFAM" id="SSF47413">
    <property type="entry name" value="lambda repressor-like DNA-binding domains"/>
    <property type="match status" value="1"/>
</dbReference>
<keyword evidence="6" id="KW-1185">Reference proteome</keyword>
<keyword evidence="2" id="KW-0238">DNA-binding</keyword>
<dbReference type="Gene3D" id="3.40.50.2300">
    <property type="match status" value="2"/>
</dbReference>
<gene>
    <name evidence="5" type="ORF">ATC1_13720</name>
</gene>
<name>A0A0S7BK31_9CHLR</name>
<keyword evidence="3" id="KW-0804">Transcription</keyword>